<dbReference type="Pfam" id="PF14394">
    <property type="entry name" value="DUF4423"/>
    <property type="match status" value="1"/>
</dbReference>
<feature type="domain" description="DUF4423" evidence="1">
    <location>
        <begin position="108"/>
        <end position="275"/>
    </location>
</feature>
<evidence type="ECO:0000313" key="2">
    <source>
        <dbReference type="EMBL" id="CAE81086.1"/>
    </source>
</evidence>
<proteinExistence type="predicted"/>
<dbReference type="HOGENOM" id="CLU_061509_1_0_7"/>
<dbReference type="KEGG" id="bba:Bd3720"/>
<protein>
    <recommendedName>
        <fullName evidence="1">DUF4423 domain-containing protein</fullName>
    </recommendedName>
</protein>
<keyword evidence="3" id="KW-1185">Reference proteome</keyword>
<dbReference type="InterPro" id="IPR011873">
    <property type="entry name" value="CHP02147"/>
</dbReference>
<gene>
    <name evidence="2" type="ordered locus">Bd3720</name>
</gene>
<dbReference type="NCBIfam" id="TIGR02147">
    <property type="entry name" value="Fsuc_second"/>
    <property type="match status" value="1"/>
</dbReference>
<dbReference type="eggNOG" id="COG3093">
    <property type="taxonomic scope" value="Bacteria"/>
</dbReference>
<sequence>MATVVKKPLIQEYHDYLEFLIDWIDYLKVREKGFSLRQVAKEAGMASGYLPMCFSRKRKLSKRSFVKLLPHLMLTPKEARYLELLQVIAESEDPKDRVKALTELQRLKDYRESHQLELEVHQYLSRWYYVAIRELVNTADFKEDPAWIQDRLRGRISQKEIEEALAFLVQFKFIEKNADGKYLVVQKQLDCHEGVFKISLGEFHRQMLDWAKVSIEEVPRADRLLLGHTTAITRDQFELVQGILKKALNDLERVENSTVQKGMEVYHIELTAFPLTQNSSVKDGSVGE</sequence>
<dbReference type="EMBL" id="BX842656">
    <property type="protein sequence ID" value="CAE81086.1"/>
    <property type="molecule type" value="Genomic_DNA"/>
</dbReference>
<dbReference type="Proteomes" id="UP000008080">
    <property type="component" value="Chromosome"/>
</dbReference>
<evidence type="ECO:0000259" key="1">
    <source>
        <dbReference type="Pfam" id="PF14394"/>
    </source>
</evidence>
<dbReference type="STRING" id="264462.Bd3720"/>
<dbReference type="RefSeq" id="WP_011166029.1">
    <property type="nucleotide sequence ID" value="NC_005363.1"/>
</dbReference>
<reference evidence="2 3" key="1">
    <citation type="journal article" date="2004" name="Science">
        <title>A predator unmasked: life cycle of Bdellovibrio bacteriovorus from a genomic perspective.</title>
        <authorList>
            <person name="Rendulic S."/>
            <person name="Jagtap P."/>
            <person name="Rosinus A."/>
            <person name="Eppinger M."/>
            <person name="Baar C."/>
            <person name="Lanz C."/>
            <person name="Keller H."/>
            <person name="Lambert C."/>
            <person name="Evans K.J."/>
            <person name="Goesmann A."/>
            <person name="Meyer F."/>
            <person name="Sockett R.E."/>
            <person name="Schuster S.C."/>
        </authorList>
    </citation>
    <scope>NUCLEOTIDE SEQUENCE [LARGE SCALE GENOMIC DNA]</scope>
    <source>
        <strain evidence="3">ATCC 15356 / DSM 50701 / NCIMB 9529 / HD100</strain>
    </source>
</reference>
<dbReference type="AlphaFoldDB" id="Q6MH41"/>
<organism evidence="2 3">
    <name type="scientific">Bdellovibrio bacteriovorus (strain ATCC 15356 / DSM 50701 / NCIMB 9529 / HD100)</name>
    <dbReference type="NCBI Taxonomy" id="264462"/>
    <lineage>
        <taxon>Bacteria</taxon>
        <taxon>Pseudomonadati</taxon>
        <taxon>Bdellovibrionota</taxon>
        <taxon>Bdellovibrionia</taxon>
        <taxon>Bdellovibrionales</taxon>
        <taxon>Pseudobdellovibrionaceae</taxon>
        <taxon>Bdellovibrio</taxon>
    </lineage>
</organism>
<dbReference type="InterPro" id="IPR025537">
    <property type="entry name" value="DUF4423"/>
</dbReference>
<name>Q6MH41_BDEBA</name>
<dbReference type="GeneID" id="93014502"/>
<evidence type="ECO:0000313" key="3">
    <source>
        <dbReference type="Proteomes" id="UP000008080"/>
    </source>
</evidence>
<accession>Q6MH41</accession>